<name>A0ABV0ZAZ6_9TELE</name>
<sequence length="128" mass="14136">MFLSPTKAGCHLSSGSSKHQQMNLPTLQSESNKPPHSISLTIPWFKGFREETETYLIHSENPLGRDPPTPFPPLADSYSSLCKQTTPLLNLHHSMKATKLTTLSSCATDSHHFRALILTTCSSSNKQT</sequence>
<proteinExistence type="predicted"/>
<reference evidence="2 3" key="1">
    <citation type="submission" date="2021-06" db="EMBL/GenBank/DDBJ databases">
        <authorList>
            <person name="Palmer J.M."/>
        </authorList>
    </citation>
    <scope>NUCLEOTIDE SEQUENCE [LARGE SCALE GENOMIC DNA]</scope>
    <source>
        <strain evidence="2 3">AS_MEX2019</strain>
        <tissue evidence="2">Muscle</tissue>
    </source>
</reference>
<evidence type="ECO:0000313" key="3">
    <source>
        <dbReference type="Proteomes" id="UP001469553"/>
    </source>
</evidence>
<organism evidence="2 3">
    <name type="scientific">Ameca splendens</name>
    <dbReference type="NCBI Taxonomy" id="208324"/>
    <lineage>
        <taxon>Eukaryota</taxon>
        <taxon>Metazoa</taxon>
        <taxon>Chordata</taxon>
        <taxon>Craniata</taxon>
        <taxon>Vertebrata</taxon>
        <taxon>Euteleostomi</taxon>
        <taxon>Actinopterygii</taxon>
        <taxon>Neopterygii</taxon>
        <taxon>Teleostei</taxon>
        <taxon>Neoteleostei</taxon>
        <taxon>Acanthomorphata</taxon>
        <taxon>Ovalentaria</taxon>
        <taxon>Atherinomorphae</taxon>
        <taxon>Cyprinodontiformes</taxon>
        <taxon>Goodeidae</taxon>
        <taxon>Ameca</taxon>
    </lineage>
</organism>
<keyword evidence="3" id="KW-1185">Reference proteome</keyword>
<accession>A0ABV0ZAZ6</accession>
<evidence type="ECO:0000313" key="2">
    <source>
        <dbReference type="EMBL" id="MEQ2303399.1"/>
    </source>
</evidence>
<dbReference type="EMBL" id="JAHRIP010057632">
    <property type="protein sequence ID" value="MEQ2303399.1"/>
    <property type="molecule type" value="Genomic_DNA"/>
</dbReference>
<comment type="caution">
    <text evidence="2">The sequence shown here is derived from an EMBL/GenBank/DDBJ whole genome shotgun (WGS) entry which is preliminary data.</text>
</comment>
<evidence type="ECO:0000256" key="1">
    <source>
        <dbReference type="SAM" id="MobiDB-lite"/>
    </source>
</evidence>
<dbReference type="Proteomes" id="UP001469553">
    <property type="component" value="Unassembled WGS sequence"/>
</dbReference>
<feature type="region of interest" description="Disordered" evidence="1">
    <location>
        <begin position="1"/>
        <end position="35"/>
    </location>
</feature>
<feature type="compositionally biased region" description="Polar residues" evidence="1">
    <location>
        <begin position="13"/>
        <end position="35"/>
    </location>
</feature>
<protein>
    <submittedName>
        <fullName evidence="2">Uncharacterized protein</fullName>
    </submittedName>
</protein>
<gene>
    <name evidence="2" type="ORF">AMECASPLE_016505</name>
</gene>